<protein>
    <submittedName>
        <fullName evidence="2">Uncharacterized protein</fullName>
    </submittedName>
</protein>
<dbReference type="Proteomes" id="UP000017836">
    <property type="component" value="Unassembled WGS sequence"/>
</dbReference>
<name>W1NLS9_AMBTC</name>
<keyword evidence="3" id="KW-1185">Reference proteome</keyword>
<feature type="region of interest" description="Disordered" evidence="1">
    <location>
        <begin position="1"/>
        <end position="27"/>
    </location>
</feature>
<evidence type="ECO:0000313" key="3">
    <source>
        <dbReference type="Proteomes" id="UP000017836"/>
    </source>
</evidence>
<sequence length="124" mass="12991">MVQVESGAGKLEPAVGSAPPGGIEWAASDGGDYRLEVLPEETKPASAADWVDNGVLQGPSRPSAGSVKLLCLWVMVVWTLRLVKRHGGFVDGVNLCSLAFDLGFGGRKKSCHLEGSPKSDIMAV</sequence>
<dbReference type="AlphaFoldDB" id="W1NLS9"/>
<evidence type="ECO:0000313" key="2">
    <source>
        <dbReference type="EMBL" id="ERM96812.1"/>
    </source>
</evidence>
<reference evidence="3" key="1">
    <citation type="journal article" date="2013" name="Science">
        <title>The Amborella genome and the evolution of flowering plants.</title>
        <authorList>
            <consortium name="Amborella Genome Project"/>
        </authorList>
    </citation>
    <scope>NUCLEOTIDE SEQUENCE [LARGE SCALE GENOMIC DNA]</scope>
</reference>
<dbReference type="Gramene" id="ERM96812">
    <property type="protein sequence ID" value="ERM96812"/>
    <property type="gene ID" value="AMTR_s00128p00023560"/>
</dbReference>
<organism evidence="2 3">
    <name type="scientific">Amborella trichopoda</name>
    <dbReference type="NCBI Taxonomy" id="13333"/>
    <lineage>
        <taxon>Eukaryota</taxon>
        <taxon>Viridiplantae</taxon>
        <taxon>Streptophyta</taxon>
        <taxon>Embryophyta</taxon>
        <taxon>Tracheophyta</taxon>
        <taxon>Spermatophyta</taxon>
        <taxon>Magnoliopsida</taxon>
        <taxon>Amborellales</taxon>
        <taxon>Amborellaceae</taxon>
        <taxon>Amborella</taxon>
    </lineage>
</organism>
<dbReference type="EMBL" id="KI396767">
    <property type="protein sequence ID" value="ERM96812.1"/>
    <property type="molecule type" value="Genomic_DNA"/>
</dbReference>
<accession>W1NLS9</accession>
<evidence type="ECO:0000256" key="1">
    <source>
        <dbReference type="SAM" id="MobiDB-lite"/>
    </source>
</evidence>
<dbReference type="HOGENOM" id="CLU_2007002_0_0_1"/>
<gene>
    <name evidence="2" type="ORF">AMTR_s00128p00023560</name>
</gene>
<proteinExistence type="predicted"/>